<feature type="chain" id="PRO_5047341956" evidence="1">
    <location>
        <begin position="38"/>
        <end position="183"/>
    </location>
</feature>
<protein>
    <submittedName>
        <fullName evidence="2">YfiR family protein</fullName>
    </submittedName>
</protein>
<evidence type="ECO:0000313" key="3">
    <source>
        <dbReference type="Proteomes" id="UP001595607"/>
    </source>
</evidence>
<dbReference type="Proteomes" id="UP001595607">
    <property type="component" value="Unassembled WGS sequence"/>
</dbReference>
<dbReference type="Pfam" id="PF13689">
    <property type="entry name" value="DUF4154"/>
    <property type="match status" value="1"/>
</dbReference>
<organism evidence="2 3">
    <name type="scientific">Parvularcula lutaonensis</name>
    <dbReference type="NCBI Taxonomy" id="491923"/>
    <lineage>
        <taxon>Bacteria</taxon>
        <taxon>Pseudomonadati</taxon>
        <taxon>Pseudomonadota</taxon>
        <taxon>Alphaproteobacteria</taxon>
        <taxon>Parvularculales</taxon>
        <taxon>Parvularculaceae</taxon>
        <taxon>Parvularcula</taxon>
    </lineage>
</organism>
<dbReference type="EMBL" id="JBHRVA010000002">
    <property type="protein sequence ID" value="MFC3301873.1"/>
    <property type="molecule type" value="Genomic_DNA"/>
</dbReference>
<sequence length="183" mass="19726">MQGLLAHLRGRSAAADILLRMVLALCAALAATSSARAQTEHPSHIVNIARFTTWPEDADYGLSFRICLRDDDPAFGRFLEVRGQTVGGRPITLHAVPPEALGKRPCHLVYFSRGLADPVVLGALKGKPTLTVSPQPGFAKIGGVIEMAYREGRPELIISKKTVVSHQLTVSAQLLDLAEEVPE</sequence>
<dbReference type="RefSeq" id="WP_189573694.1">
    <property type="nucleotide sequence ID" value="NZ_BMXU01000001.1"/>
</dbReference>
<keyword evidence="1" id="KW-0732">Signal</keyword>
<feature type="signal peptide" evidence="1">
    <location>
        <begin position="1"/>
        <end position="37"/>
    </location>
</feature>
<accession>A0ABV7M8Y1</accession>
<evidence type="ECO:0000256" key="1">
    <source>
        <dbReference type="SAM" id="SignalP"/>
    </source>
</evidence>
<reference evidence="3" key="1">
    <citation type="journal article" date="2019" name="Int. J. Syst. Evol. Microbiol.">
        <title>The Global Catalogue of Microorganisms (GCM) 10K type strain sequencing project: providing services to taxonomists for standard genome sequencing and annotation.</title>
        <authorList>
            <consortium name="The Broad Institute Genomics Platform"/>
            <consortium name="The Broad Institute Genome Sequencing Center for Infectious Disease"/>
            <person name="Wu L."/>
            <person name="Ma J."/>
        </authorList>
    </citation>
    <scope>NUCLEOTIDE SEQUENCE [LARGE SCALE GENOMIC DNA]</scope>
    <source>
        <strain evidence="3">KCTC 22245</strain>
    </source>
</reference>
<evidence type="ECO:0000313" key="2">
    <source>
        <dbReference type="EMBL" id="MFC3301873.1"/>
    </source>
</evidence>
<dbReference type="InterPro" id="IPR025293">
    <property type="entry name" value="YfiR/HmsC-like"/>
</dbReference>
<name>A0ABV7M8Y1_9PROT</name>
<comment type="caution">
    <text evidence="2">The sequence shown here is derived from an EMBL/GenBank/DDBJ whole genome shotgun (WGS) entry which is preliminary data.</text>
</comment>
<proteinExistence type="predicted"/>
<keyword evidence="3" id="KW-1185">Reference proteome</keyword>
<gene>
    <name evidence="2" type="ORF">ACFONP_03935</name>
</gene>